<comment type="catalytic activity">
    <reaction evidence="10">
        <text>O-phospho-L-tyrosyl-[protein] + H2O = L-tyrosyl-[protein] + phosphate</text>
        <dbReference type="Rhea" id="RHEA:10684"/>
        <dbReference type="Rhea" id="RHEA-COMP:10136"/>
        <dbReference type="Rhea" id="RHEA-COMP:20101"/>
        <dbReference type="ChEBI" id="CHEBI:15377"/>
        <dbReference type="ChEBI" id="CHEBI:43474"/>
        <dbReference type="ChEBI" id="CHEBI:46858"/>
        <dbReference type="ChEBI" id="CHEBI:61978"/>
        <dbReference type="EC" id="3.1.3.48"/>
    </reaction>
</comment>
<evidence type="ECO:0000256" key="8">
    <source>
        <dbReference type="ARBA" id="ARBA00023136"/>
    </source>
</evidence>
<evidence type="ECO:0000259" key="16">
    <source>
        <dbReference type="PROSITE" id="PS50055"/>
    </source>
</evidence>
<dbReference type="CDD" id="cd00063">
    <property type="entry name" value="FN3"/>
    <property type="match status" value="8"/>
</dbReference>
<feature type="domain" description="Tyrosine-protein phosphatase" evidence="16">
    <location>
        <begin position="2097"/>
        <end position="2359"/>
    </location>
</feature>
<dbReference type="SUPFAM" id="SSF49265">
    <property type="entry name" value="Fibronectin type III"/>
    <property type="match status" value="5"/>
</dbReference>
<dbReference type="InterPro" id="IPR000387">
    <property type="entry name" value="Tyr_Pase_dom"/>
</dbReference>
<feature type="domain" description="Fibronectin type-III" evidence="18">
    <location>
        <begin position="723"/>
        <end position="822"/>
    </location>
</feature>
<evidence type="ECO:0000256" key="2">
    <source>
        <dbReference type="ARBA" id="ARBA00013064"/>
    </source>
</evidence>
<feature type="domain" description="EGF-like" evidence="15">
    <location>
        <begin position="216"/>
        <end position="252"/>
    </location>
</feature>
<feature type="disulfide bond" evidence="11">
    <location>
        <begin position="242"/>
        <end position="251"/>
    </location>
</feature>
<dbReference type="PROSITE" id="PS50055">
    <property type="entry name" value="TYR_PHOSPHATASE_PTP"/>
    <property type="match status" value="2"/>
</dbReference>
<evidence type="ECO:0000256" key="11">
    <source>
        <dbReference type="PROSITE-ProRule" id="PRU00076"/>
    </source>
</evidence>
<dbReference type="PROSITE" id="PS01186">
    <property type="entry name" value="EGF_2"/>
    <property type="match status" value="2"/>
</dbReference>
<accession>A0A914ASI5</accession>
<evidence type="ECO:0000256" key="10">
    <source>
        <dbReference type="ARBA" id="ARBA00051722"/>
    </source>
</evidence>
<dbReference type="EnsemblMetazoa" id="XM_038210700.1">
    <property type="protein sequence ID" value="XP_038066628.1"/>
    <property type="gene ID" value="LOC119736684"/>
</dbReference>
<dbReference type="FunFam" id="2.170.300.10:FF:000003">
    <property type="entry name" value="tyrosine-protein kinase receptor Tie-1 isoform X1"/>
    <property type="match status" value="2"/>
</dbReference>
<dbReference type="PROSITE" id="PS00022">
    <property type="entry name" value="EGF_1"/>
    <property type="match status" value="2"/>
</dbReference>
<proteinExistence type="predicted"/>
<dbReference type="SMART" id="SM00409">
    <property type="entry name" value="IG"/>
    <property type="match status" value="2"/>
</dbReference>
<evidence type="ECO:0000256" key="9">
    <source>
        <dbReference type="ARBA" id="ARBA00023180"/>
    </source>
</evidence>
<dbReference type="SMART" id="SM00060">
    <property type="entry name" value="FN3"/>
    <property type="match status" value="9"/>
</dbReference>
<dbReference type="SMART" id="SM00404">
    <property type="entry name" value="PTPc_motif"/>
    <property type="match status" value="2"/>
</dbReference>
<feature type="domain" description="Tyrosine-protein phosphatase" evidence="16">
    <location>
        <begin position="1810"/>
        <end position="2065"/>
    </location>
</feature>
<dbReference type="OrthoDB" id="6058203at2759"/>
<evidence type="ECO:0000256" key="1">
    <source>
        <dbReference type="ARBA" id="ARBA00004479"/>
    </source>
</evidence>
<dbReference type="InterPro" id="IPR003599">
    <property type="entry name" value="Ig_sub"/>
</dbReference>
<dbReference type="SUPFAM" id="SSF52799">
    <property type="entry name" value="(Phosphotyrosine protein) phosphatases II"/>
    <property type="match status" value="2"/>
</dbReference>
<keyword evidence="9" id="KW-0325">Glycoprotein</keyword>
<feature type="domain" description="Fibronectin type-III" evidence="18">
    <location>
        <begin position="870"/>
        <end position="965"/>
    </location>
</feature>
<dbReference type="PROSITE" id="PS50056">
    <property type="entry name" value="TYR_PHOSPHATASE_2"/>
    <property type="match status" value="2"/>
</dbReference>
<dbReference type="EC" id="3.1.3.48" evidence="2"/>
<dbReference type="Gene3D" id="2.170.300.10">
    <property type="entry name" value="Tie2 ligand-binding domain superfamily"/>
    <property type="match status" value="2"/>
</dbReference>
<keyword evidence="3 13" id="KW-0812">Transmembrane</keyword>
<evidence type="ECO:0000259" key="18">
    <source>
        <dbReference type="PROSITE" id="PS50853"/>
    </source>
</evidence>
<dbReference type="SMART" id="SM00181">
    <property type="entry name" value="EGF"/>
    <property type="match status" value="6"/>
</dbReference>
<evidence type="ECO:0000256" key="4">
    <source>
        <dbReference type="ARBA" id="ARBA00022729"/>
    </source>
</evidence>
<dbReference type="GeneID" id="119736684"/>
<dbReference type="PRINTS" id="PR00700">
    <property type="entry name" value="PRTYPHPHTASE"/>
</dbReference>
<evidence type="ECO:0000256" key="3">
    <source>
        <dbReference type="ARBA" id="ARBA00022692"/>
    </source>
</evidence>
<evidence type="ECO:0000256" key="7">
    <source>
        <dbReference type="ARBA" id="ARBA00022989"/>
    </source>
</evidence>
<feature type="signal peptide" evidence="14">
    <location>
        <begin position="1"/>
        <end position="22"/>
    </location>
</feature>
<dbReference type="GO" id="GO:0004725">
    <property type="term" value="F:protein tyrosine phosphatase activity"/>
    <property type="evidence" value="ECO:0007669"/>
    <property type="project" value="UniProtKB-EC"/>
</dbReference>
<evidence type="ECO:0000256" key="5">
    <source>
        <dbReference type="ARBA" id="ARBA00022801"/>
    </source>
</evidence>
<dbReference type="InterPro" id="IPR000242">
    <property type="entry name" value="PTP_cat"/>
</dbReference>
<evidence type="ECO:0000313" key="19">
    <source>
        <dbReference type="EnsemblMetazoa" id="XP_038066628.1"/>
    </source>
</evidence>
<sequence length="2369" mass="258521">MEDRLHFIFLFLLLGPFTGVSAVVDFTCITKPRIDIDSEDTYIAAYLNGSDAELSFARTIDTFTSAKKNNQLVLPTHSIDTTQSGDAAISILRLPSAGGKSRVGIFACKNGDHKIGTVIMSRNADFSPTRISLTVNRGEPARLAVTAVNPTSTSTRWRKDGATPDEKFFESLHYNIARTLSSDSGVYEVHLQGVRAKGKQALMRLVVRGCERNRWSLPSCDRDCPVCFNGGVCDDRSGECICPPGFSGDVCEQLLGPNRFGQSGSFRCDSPALGGGPTCAGMLFCLPDPYGCSCASGYQGIDCDDSCDDGFYGADCAQTCHCMDGAACNITTGECPGDCAPGFAGINCQVKLTVDDFTCITKPRIAIGSEYTYIAAYLHGGNANLSFARTMFTYTGSESPNPPVPPATLQLPTNSMETNSSSAENKISVLRLPAAGGKTRIGAFACRATTAGTDPYNIGTVIMSSKADFLPTQVSQTVNQGDAVNLTVTATDPARNYTRWRKNGSGVYTNRNDDLYFDFISPSLSDTGIYEAHFKGERNHGNQALMRLIVRGCGKNIWNAPSCDSDCPVCLNGGICDDRSGVCICPPGFGGTLCVIREFENSPNRFGQSGSVGCDSPELGGGPTCAGMLFCLPDPYGCSCAAGYQGIDCNETCGDNTYGADCAQTCHCKDGVACNNTTGECPGDQDCAPGFTGINCQEKCLPSRESSSSCDKTCTSPPGTTQKPQNVRLSFQNDTSSVIFRWNHVLCPESNQNITNYAYRLSRRDNNREEQVGRVQGTSVTLVIGSIPVSPCAHTFKVAAETSKGIGPYTKKIRLMNATKLPLPVSELAVAGTSIDKLFVSWRARTSPENPCGPEDYLVTYELLLRDQFPLVAPEFHSSEPAPDSIMFNWNPIPCGSTRGSITSYETRLTPSGRWIGSKTVTTESVTFDGLSPCSLYTLGVWPRTKAGRGPPMVEQQSTDTIVPDVVGELSITVIRHEQLNVNWKASTNRDTSCPATDYLVTYELINLEQCQEMQGNVQTRNTTTTAIIPDAVEGLTITPLGHDGLEVQWSASSNTNNNCHATDYHVTYELINLEQCQEAPDHDVVATNVSMTYSTINGLHAYSSYNVTVTPRNEAGYGQMLSQTVQTGEREPTGTPILGESSASSDNITFTWSQVLCGGRGGAITVYQYKLTKRGSMTAIRKDNTTAMSVTFRGLSPCTSYAFIVRAFNSKGKGPRTNEHHQDAVKIVPDPVEGLTITPLGHDRLGVQWNASSNTNNSCNATDYHVTYELINLEQCRETSSHDVSTMNVSVTNIVINGLHAYSSYNVTVTPRNEAGYGPMLYQTVQTGEKKPTETPILVESSASSDNITFTWSQVPCGGRGGAITKYQYKFMKRANTTVIEKETTTAMSVTFRGLSPCTSYAFIVRAFNNKGNRAGPWTDEYYKDTVVVDEIQSLNLEPSTNEIKASWITAGNEDNPCPVTSYRVSYQLLNFEQCQPQTEHTQIHTTVNDTNVNITSMHAYSTYSVQVVPANNAGAKYMNNKTVTTDEGVPLAAPVLDTMLLSNQSVRVSWHPIPCGKRGGNITGYTYELRDASGSMVKTADTTAESVEVDGLSQGASYSFRLRAFTRVGPGPWKEDDFEIPKDDAAPPTPPTPPGSSPAGSVLGVVVFILVALIVALLIAIVVKKRRKQRTKALSKDSTGDGVHDIYGKGDQGGVELKNLPSTSGYKPYATKGHEPVVSSTNPPKSTDQVAVDVLPKAGPSTDSASASGPSTSTKAPVKPKPFVNPSTKPKLKASAKASPSFPQAGPVAMAHLAEYIKSRTAGKVNGFQQDYESIPGEPIHPWNVAKQDHNKKNNRYNNILAYDHSRVVLECLEDNPHSDYINASYINGYKQDYKYIASQGPTKASVKDMWRMVWQERVGKIVMLTNLIEHGKGKCEQYWPDDIADYGELFVRNVDETKHANFIVRTFHVSKSTEPEGEYRELTQFHYTTWPDMKPPESSPLLQFVRTVRATDASQHGPIVVHCSAGVGRTGTFITLDSMLEMAEAEGQVDVLKFVRDMRNQRFLMVQTLDQYKFIFDALLESSLSENTAISADRFHQSFAKLKKRDKKAGTTGIEAQFQMLESFTASPSEEQCMGGRSAANVDKNRFKDCIPKDSTRPYLMTKGDEGSTNYINATFLDGYNSKHAYLATQAPLPNTRGDMWRMVFDYKASCIVMLNSMDNDPSVVQYWPEKDSLEFGPLTVTLTNEDRYCEDIIIRQFDVSYPARKNDEVQSVCQIQYLGWPPGKEVPRSPSSLLKVLEAVKMWTTDHPDGPIAVHCIDGVGCSGTFCAILTLLDQLAVEKDVDVFQAVKKLRITRAGMVNSLAQYQLCYQVIQTYLDSDSIYENY</sequence>
<feature type="compositionally biased region" description="Polar residues" evidence="12">
    <location>
        <begin position="1720"/>
        <end position="1731"/>
    </location>
</feature>
<feature type="domain" description="EGF-like" evidence="15">
    <location>
        <begin position="559"/>
        <end position="595"/>
    </location>
</feature>
<dbReference type="FunFam" id="3.90.190.10:FF:000062">
    <property type="entry name" value="Receptor-type tyrosine-protein phosphatase kappa"/>
    <property type="match status" value="1"/>
</dbReference>
<evidence type="ECO:0000256" key="6">
    <source>
        <dbReference type="ARBA" id="ARBA00022912"/>
    </source>
</evidence>
<feature type="domain" description="Fibronectin type-III" evidence="18">
    <location>
        <begin position="1133"/>
        <end position="1232"/>
    </location>
</feature>
<feature type="transmembrane region" description="Helical" evidence="13">
    <location>
        <begin position="1644"/>
        <end position="1665"/>
    </location>
</feature>
<dbReference type="InterPro" id="IPR016130">
    <property type="entry name" value="Tyr_Pase_AS"/>
</dbReference>
<dbReference type="Proteomes" id="UP000887568">
    <property type="component" value="Unplaced"/>
</dbReference>
<dbReference type="CDD" id="cd00054">
    <property type="entry name" value="EGF_CA"/>
    <property type="match status" value="2"/>
</dbReference>
<evidence type="ECO:0000256" key="13">
    <source>
        <dbReference type="SAM" id="Phobius"/>
    </source>
</evidence>
<dbReference type="GO" id="GO:0016020">
    <property type="term" value="C:membrane"/>
    <property type="evidence" value="ECO:0007669"/>
    <property type="project" value="UniProtKB-SubCell"/>
</dbReference>
<feature type="region of interest" description="Disordered" evidence="12">
    <location>
        <begin position="1672"/>
        <end position="1783"/>
    </location>
</feature>
<dbReference type="RefSeq" id="XP_038066628.1">
    <property type="nucleotide sequence ID" value="XM_038210700.1"/>
</dbReference>
<dbReference type="FunFam" id="3.90.190.10:FF:000102">
    <property type="entry name" value="Receptor-type tyrosine-protein phosphatase"/>
    <property type="match status" value="1"/>
</dbReference>
<dbReference type="Gene3D" id="2.60.40.10">
    <property type="entry name" value="Immunoglobulins"/>
    <property type="match status" value="10"/>
</dbReference>
<feature type="compositionally biased region" description="Basic and acidic residues" evidence="12">
    <location>
        <begin position="1615"/>
        <end position="1627"/>
    </location>
</feature>
<dbReference type="PANTHER" id="PTHR46957:SF6">
    <property type="entry name" value="PROTEIN-TYROSINE-PHOSPHATASE"/>
    <property type="match status" value="1"/>
</dbReference>
<feature type="compositionally biased region" description="Polar residues" evidence="12">
    <location>
        <begin position="1743"/>
        <end position="1757"/>
    </location>
</feature>
<keyword evidence="8 13" id="KW-0472">Membrane</keyword>
<feature type="domain" description="Fibronectin type-III" evidence="18">
    <location>
        <begin position="1032"/>
        <end position="1132"/>
    </location>
</feature>
<dbReference type="PROSITE" id="PS50853">
    <property type="entry name" value="FN3"/>
    <property type="match status" value="7"/>
</dbReference>
<dbReference type="Pfam" id="PF00041">
    <property type="entry name" value="fn3"/>
    <property type="match status" value="5"/>
</dbReference>
<feature type="disulfide bond" evidence="11">
    <location>
        <begin position="585"/>
        <end position="594"/>
    </location>
</feature>
<dbReference type="Pfam" id="PF00102">
    <property type="entry name" value="Y_phosphatase"/>
    <property type="match status" value="2"/>
</dbReference>
<feature type="domain" description="Tyrosine specific protein phosphatases" evidence="17">
    <location>
        <begin position="1982"/>
        <end position="2056"/>
    </location>
</feature>
<evidence type="ECO:0000313" key="20">
    <source>
        <dbReference type="Proteomes" id="UP000887568"/>
    </source>
</evidence>
<keyword evidence="7 13" id="KW-1133">Transmembrane helix</keyword>
<feature type="region of interest" description="Disordered" evidence="12">
    <location>
        <begin position="1615"/>
        <end position="1640"/>
    </location>
</feature>
<keyword evidence="20" id="KW-1185">Reference proteome</keyword>
<dbReference type="InterPro" id="IPR050713">
    <property type="entry name" value="RTP_Phos/Ushers"/>
</dbReference>
<evidence type="ECO:0000256" key="12">
    <source>
        <dbReference type="SAM" id="MobiDB-lite"/>
    </source>
</evidence>
<comment type="caution">
    <text evidence="11">Lacks conserved residue(s) required for the propagation of feature annotation.</text>
</comment>
<dbReference type="InterPro" id="IPR036116">
    <property type="entry name" value="FN3_sf"/>
</dbReference>
<dbReference type="SMART" id="SM00194">
    <property type="entry name" value="PTPc"/>
    <property type="match status" value="2"/>
</dbReference>
<dbReference type="InterPro" id="IPR029021">
    <property type="entry name" value="Prot-tyrosine_phosphatase-like"/>
</dbReference>
<dbReference type="PANTHER" id="PTHR46957">
    <property type="entry name" value="CYTOKINE RECEPTOR"/>
    <property type="match status" value="1"/>
</dbReference>
<protein>
    <recommendedName>
        <fullName evidence="2">protein-tyrosine-phosphatase</fullName>
        <ecNumber evidence="2">3.1.3.48</ecNumber>
    </recommendedName>
</protein>
<feature type="compositionally biased region" description="Pro residues" evidence="12">
    <location>
        <begin position="1629"/>
        <end position="1638"/>
    </location>
</feature>
<feature type="compositionally biased region" description="Basic and acidic residues" evidence="12">
    <location>
        <begin position="1676"/>
        <end position="1690"/>
    </location>
</feature>
<feature type="chain" id="PRO_5037824461" description="protein-tyrosine-phosphatase" evidence="14">
    <location>
        <begin position="23"/>
        <end position="2369"/>
    </location>
</feature>
<dbReference type="Gene3D" id="3.90.190.10">
    <property type="entry name" value="Protein tyrosine phosphatase superfamily"/>
    <property type="match status" value="2"/>
</dbReference>
<keyword evidence="11" id="KW-0245">EGF-like domain</keyword>
<dbReference type="PROSITE" id="PS00383">
    <property type="entry name" value="TYR_PHOSPHATASE_1"/>
    <property type="match status" value="1"/>
</dbReference>
<dbReference type="InterPro" id="IPR003595">
    <property type="entry name" value="Tyr_Pase_cat"/>
</dbReference>
<keyword evidence="6" id="KW-0904">Protein phosphatase</keyword>
<feature type="compositionally biased region" description="Low complexity" evidence="12">
    <location>
        <begin position="1768"/>
        <end position="1783"/>
    </location>
</feature>
<organism evidence="19 20">
    <name type="scientific">Patiria miniata</name>
    <name type="common">Bat star</name>
    <name type="synonym">Asterina miniata</name>
    <dbReference type="NCBI Taxonomy" id="46514"/>
    <lineage>
        <taxon>Eukaryota</taxon>
        <taxon>Metazoa</taxon>
        <taxon>Echinodermata</taxon>
        <taxon>Eleutherozoa</taxon>
        <taxon>Asterozoa</taxon>
        <taxon>Asteroidea</taxon>
        <taxon>Valvatacea</taxon>
        <taxon>Valvatida</taxon>
        <taxon>Asterinidae</taxon>
        <taxon>Patiria</taxon>
    </lineage>
</organism>
<keyword evidence="5" id="KW-0378">Hydrolase</keyword>
<feature type="domain" description="Fibronectin type-III" evidence="18">
    <location>
        <begin position="1532"/>
        <end position="1626"/>
    </location>
</feature>
<dbReference type="InterPro" id="IPR013783">
    <property type="entry name" value="Ig-like_fold"/>
</dbReference>
<feature type="domain" description="Fibronectin type-III" evidence="18">
    <location>
        <begin position="1333"/>
        <end position="1433"/>
    </location>
</feature>
<evidence type="ECO:0000259" key="17">
    <source>
        <dbReference type="PROSITE" id="PS50056"/>
    </source>
</evidence>
<reference evidence="19" key="1">
    <citation type="submission" date="2022-11" db="UniProtKB">
        <authorList>
            <consortium name="EnsemblMetazoa"/>
        </authorList>
    </citation>
    <scope>IDENTIFICATION</scope>
</reference>
<evidence type="ECO:0000259" key="15">
    <source>
        <dbReference type="PROSITE" id="PS50026"/>
    </source>
</evidence>
<dbReference type="PROSITE" id="PS50026">
    <property type="entry name" value="EGF_3"/>
    <property type="match status" value="2"/>
</dbReference>
<dbReference type="InterPro" id="IPR003961">
    <property type="entry name" value="FN3_dom"/>
</dbReference>
<dbReference type="PRINTS" id="PR00011">
    <property type="entry name" value="EGFLAMININ"/>
</dbReference>
<feature type="domain" description="Tyrosine specific protein phosphatases" evidence="17">
    <location>
        <begin position="2278"/>
        <end position="2350"/>
    </location>
</feature>
<keyword evidence="4 14" id="KW-0732">Signal</keyword>
<keyword evidence="11" id="KW-1015">Disulfide bond</keyword>
<comment type="subcellular location">
    <subcellularLocation>
        <location evidence="1">Membrane</location>
        <topology evidence="1">Single-pass type I membrane protein</topology>
    </subcellularLocation>
</comment>
<name>A0A914ASI5_PATMI</name>
<dbReference type="InterPro" id="IPR000742">
    <property type="entry name" value="EGF"/>
</dbReference>
<feature type="domain" description="Fibronectin type-III" evidence="18">
    <location>
        <begin position="1233"/>
        <end position="1332"/>
    </location>
</feature>
<evidence type="ECO:0000256" key="14">
    <source>
        <dbReference type="SAM" id="SignalP"/>
    </source>
</evidence>